<organism evidence="1 2">
    <name type="scientific">Ambispora gerdemannii</name>
    <dbReference type="NCBI Taxonomy" id="144530"/>
    <lineage>
        <taxon>Eukaryota</taxon>
        <taxon>Fungi</taxon>
        <taxon>Fungi incertae sedis</taxon>
        <taxon>Mucoromycota</taxon>
        <taxon>Glomeromycotina</taxon>
        <taxon>Glomeromycetes</taxon>
        <taxon>Archaeosporales</taxon>
        <taxon>Ambisporaceae</taxon>
        <taxon>Ambispora</taxon>
    </lineage>
</organism>
<comment type="caution">
    <text evidence="1">The sequence shown here is derived from an EMBL/GenBank/DDBJ whole genome shotgun (WGS) entry which is preliminary data.</text>
</comment>
<feature type="non-terminal residue" evidence="1">
    <location>
        <position position="125"/>
    </location>
</feature>
<accession>A0A9N9EPM4</accession>
<reference evidence="1" key="1">
    <citation type="submission" date="2021-06" db="EMBL/GenBank/DDBJ databases">
        <authorList>
            <person name="Kallberg Y."/>
            <person name="Tangrot J."/>
            <person name="Rosling A."/>
        </authorList>
    </citation>
    <scope>NUCLEOTIDE SEQUENCE</scope>
    <source>
        <strain evidence="1">MT106</strain>
    </source>
</reference>
<evidence type="ECO:0000313" key="2">
    <source>
        <dbReference type="Proteomes" id="UP000789831"/>
    </source>
</evidence>
<keyword evidence="2" id="KW-1185">Reference proteome</keyword>
<dbReference type="EMBL" id="CAJVPL010013571">
    <property type="protein sequence ID" value="CAG8688988.1"/>
    <property type="molecule type" value="Genomic_DNA"/>
</dbReference>
<dbReference type="Proteomes" id="UP000789831">
    <property type="component" value="Unassembled WGS sequence"/>
</dbReference>
<evidence type="ECO:0000313" key="1">
    <source>
        <dbReference type="EMBL" id="CAG8688988.1"/>
    </source>
</evidence>
<protein>
    <submittedName>
        <fullName evidence="1">10080_t:CDS:1</fullName>
    </submittedName>
</protein>
<proteinExistence type="predicted"/>
<name>A0A9N9EPM4_9GLOM</name>
<sequence>KGSDAACCTCLESSSARAKAELTASDFPEGILQGSLKHTPFSLLHTQLLSESKISCFRLPRRDPARLALAYTLSPLTYTAINTAHLCVQKGPDAACCSCLESSSVRAKAELTASDFPEGILQGLL</sequence>
<dbReference type="AlphaFoldDB" id="A0A9N9EPM4"/>
<gene>
    <name evidence="1" type="ORF">AGERDE_LOCUS13032</name>
</gene>